<name>A0A1Q9API8_9HYPH</name>
<protein>
    <submittedName>
        <fullName evidence="1">Uncharacterized protein</fullName>
    </submittedName>
</protein>
<dbReference type="OrthoDB" id="8115447at2"/>
<comment type="caution">
    <text evidence="1">The sequence shown here is derived from an EMBL/GenBank/DDBJ whole genome shotgun (WGS) entry which is preliminary data.</text>
</comment>
<dbReference type="EMBL" id="MKIO01000019">
    <property type="protein sequence ID" value="OLP57275.1"/>
    <property type="molecule type" value="Genomic_DNA"/>
</dbReference>
<evidence type="ECO:0000313" key="1">
    <source>
        <dbReference type="EMBL" id="OLP57275.1"/>
    </source>
</evidence>
<evidence type="ECO:0000313" key="2">
    <source>
        <dbReference type="Proteomes" id="UP000186143"/>
    </source>
</evidence>
<gene>
    <name evidence="1" type="ORF">BJF92_06410</name>
</gene>
<dbReference type="AlphaFoldDB" id="A0A1Q9API8"/>
<dbReference type="Proteomes" id="UP000186143">
    <property type="component" value="Unassembled WGS sequence"/>
</dbReference>
<proteinExistence type="predicted"/>
<organism evidence="1 2">
    <name type="scientific">Xaviernesmea rhizosphaerae</name>
    <dbReference type="NCBI Taxonomy" id="1672749"/>
    <lineage>
        <taxon>Bacteria</taxon>
        <taxon>Pseudomonadati</taxon>
        <taxon>Pseudomonadota</taxon>
        <taxon>Alphaproteobacteria</taxon>
        <taxon>Hyphomicrobiales</taxon>
        <taxon>Rhizobiaceae</taxon>
        <taxon>Rhizobium/Agrobacterium group</taxon>
        <taxon>Xaviernesmea</taxon>
    </lineage>
</organism>
<reference evidence="1 2" key="1">
    <citation type="submission" date="2016-09" db="EMBL/GenBank/DDBJ databases">
        <title>Rhizobium sp. nov., a novel species isolated from the rice rhizosphere.</title>
        <authorList>
            <person name="Zhao J."/>
            <person name="Zhang X."/>
        </authorList>
    </citation>
    <scope>NUCLEOTIDE SEQUENCE [LARGE SCALE GENOMIC DNA]</scope>
    <source>
        <strain evidence="1 2">MH17</strain>
    </source>
</reference>
<sequence length="114" mass="12330">MSEGPDRPLYLYRLVPTAAPDYPRWDNAPSHGEVLVRAHSPADARITAAEAELDFTEIDAKPAEGTDTRMASAFRDEKLYTVIEAGEECGFAAAGARGVVQGLVRVDTIKPTQV</sequence>
<dbReference type="RefSeq" id="WP_075633294.1">
    <property type="nucleotide sequence ID" value="NZ_MKIO01000019.1"/>
</dbReference>
<accession>A0A1Q9API8</accession>